<organism evidence="1 2">
    <name type="scientific">Bauhinia variegata</name>
    <name type="common">Purple orchid tree</name>
    <name type="synonym">Phanera variegata</name>
    <dbReference type="NCBI Taxonomy" id="167791"/>
    <lineage>
        <taxon>Eukaryota</taxon>
        <taxon>Viridiplantae</taxon>
        <taxon>Streptophyta</taxon>
        <taxon>Embryophyta</taxon>
        <taxon>Tracheophyta</taxon>
        <taxon>Spermatophyta</taxon>
        <taxon>Magnoliopsida</taxon>
        <taxon>eudicotyledons</taxon>
        <taxon>Gunneridae</taxon>
        <taxon>Pentapetalae</taxon>
        <taxon>rosids</taxon>
        <taxon>fabids</taxon>
        <taxon>Fabales</taxon>
        <taxon>Fabaceae</taxon>
        <taxon>Cercidoideae</taxon>
        <taxon>Cercideae</taxon>
        <taxon>Bauhiniinae</taxon>
        <taxon>Bauhinia</taxon>
    </lineage>
</organism>
<accession>A0ACB9MVH4</accession>
<protein>
    <submittedName>
        <fullName evidence="1">Uncharacterized protein</fullName>
    </submittedName>
</protein>
<gene>
    <name evidence="1" type="ORF">L6164_020468</name>
</gene>
<name>A0ACB9MVH4_BAUVA</name>
<sequence>MITTDANPTLKMENKQSVTAIQDNPTMKPVDQKARSKGRNDIMTRRLKNRERQRRYRARKRLEAEINKSSVIKVEPPVQAEPESNGNHNNIMTRRICCKRDWKKDARRAHALKIQQVTPSGSIDPFQTISDEPAAGCLGNKAEPALNGEIQSCFSSGLANIESPRVVLSRRDWKAEARKNKN</sequence>
<reference evidence="1 2" key="1">
    <citation type="journal article" date="2022" name="DNA Res.">
        <title>Chromosomal-level genome assembly of the orchid tree Bauhinia variegata (Leguminosae; Cercidoideae) supports the allotetraploid origin hypothesis of Bauhinia.</title>
        <authorList>
            <person name="Zhong Y."/>
            <person name="Chen Y."/>
            <person name="Zheng D."/>
            <person name="Pang J."/>
            <person name="Liu Y."/>
            <person name="Luo S."/>
            <person name="Meng S."/>
            <person name="Qian L."/>
            <person name="Wei D."/>
            <person name="Dai S."/>
            <person name="Zhou R."/>
        </authorList>
    </citation>
    <scope>NUCLEOTIDE SEQUENCE [LARGE SCALE GENOMIC DNA]</scope>
    <source>
        <strain evidence="1">BV-YZ2020</strain>
    </source>
</reference>
<keyword evidence="2" id="KW-1185">Reference proteome</keyword>
<evidence type="ECO:0000313" key="2">
    <source>
        <dbReference type="Proteomes" id="UP000828941"/>
    </source>
</evidence>
<proteinExistence type="predicted"/>
<evidence type="ECO:0000313" key="1">
    <source>
        <dbReference type="EMBL" id="KAI4328079.1"/>
    </source>
</evidence>
<comment type="caution">
    <text evidence="1">The sequence shown here is derived from an EMBL/GenBank/DDBJ whole genome shotgun (WGS) entry which is preliminary data.</text>
</comment>
<dbReference type="EMBL" id="CM039433">
    <property type="protein sequence ID" value="KAI4328079.1"/>
    <property type="molecule type" value="Genomic_DNA"/>
</dbReference>
<dbReference type="Proteomes" id="UP000828941">
    <property type="component" value="Chromosome 8"/>
</dbReference>